<feature type="transmembrane region" description="Helical" evidence="3">
    <location>
        <begin position="88"/>
        <end position="108"/>
    </location>
</feature>
<dbReference type="EMBL" id="CM012458">
    <property type="protein sequence ID" value="RVE57147.1"/>
    <property type="molecule type" value="Genomic_DNA"/>
</dbReference>
<dbReference type="PANTHER" id="PTHR22803">
    <property type="entry name" value="MANNOSE, PHOSPHOLIPASE, LECTIN RECEPTOR RELATED"/>
    <property type="match status" value="1"/>
</dbReference>
<dbReference type="InterPro" id="IPR001304">
    <property type="entry name" value="C-type_lectin-like"/>
</dbReference>
<reference evidence="5 6" key="2">
    <citation type="submission" date="2019-01" db="EMBL/GenBank/DDBJ databases">
        <title>A chromosome length genome reference of the Java medaka (oryzias javanicus).</title>
        <authorList>
            <person name="Herpin A."/>
            <person name="Takehana Y."/>
            <person name="Naruse K."/>
            <person name="Ansai S."/>
            <person name="Kawaguchi M."/>
        </authorList>
    </citation>
    <scope>NUCLEOTIDE SEQUENCE [LARGE SCALE GENOMIC DNA]</scope>
    <source>
        <strain evidence="5">RS831</strain>
        <tissue evidence="5">Whole body</tissue>
    </source>
</reference>
<evidence type="ECO:0000313" key="5">
    <source>
        <dbReference type="EMBL" id="RVE57147.1"/>
    </source>
</evidence>
<proteinExistence type="predicted"/>
<evidence type="ECO:0000256" key="2">
    <source>
        <dbReference type="ARBA" id="ARBA00023157"/>
    </source>
</evidence>
<dbReference type="GO" id="GO:0030246">
    <property type="term" value="F:carbohydrate binding"/>
    <property type="evidence" value="ECO:0007669"/>
    <property type="project" value="UniProtKB-KW"/>
</dbReference>
<dbReference type="CDD" id="cd03590">
    <property type="entry name" value="CLECT_DC-SIGN_like"/>
    <property type="match status" value="1"/>
</dbReference>
<evidence type="ECO:0000256" key="1">
    <source>
        <dbReference type="ARBA" id="ARBA00022734"/>
    </source>
</evidence>
<keyword evidence="3" id="KW-0472">Membrane</keyword>
<dbReference type="InterPro" id="IPR016187">
    <property type="entry name" value="CTDL_fold"/>
</dbReference>
<protein>
    <recommendedName>
        <fullName evidence="4">C-type lectin domain-containing protein</fullName>
    </recommendedName>
</protein>
<dbReference type="AlphaFoldDB" id="A0A437C3B8"/>
<dbReference type="PROSITE" id="PS00615">
    <property type="entry name" value="C_TYPE_LECTIN_1"/>
    <property type="match status" value="1"/>
</dbReference>
<dbReference type="InterPro" id="IPR016186">
    <property type="entry name" value="C-type_lectin-like/link_sf"/>
</dbReference>
<evidence type="ECO:0000256" key="3">
    <source>
        <dbReference type="SAM" id="Phobius"/>
    </source>
</evidence>
<dbReference type="InterPro" id="IPR018378">
    <property type="entry name" value="C-type_lectin_CS"/>
</dbReference>
<keyword evidence="3" id="KW-1133">Transmembrane helix</keyword>
<evidence type="ECO:0000259" key="4">
    <source>
        <dbReference type="PROSITE" id="PS50041"/>
    </source>
</evidence>
<dbReference type="SUPFAM" id="SSF56436">
    <property type="entry name" value="C-type lectin-like"/>
    <property type="match status" value="1"/>
</dbReference>
<keyword evidence="3" id="KW-0812">Transmembrane</keyword>
<organism evidence="5 6">
    <name type="scientific">Oryzias javanicus</name>
    <name type="common">Javanese ricefish</name>
    <name type="synonym">Aplocheilus javanicus</name>
    <dbReference type="NCBI Taxonomy" id="123683"/>
    <lineage>
        <taxon>Eukaryota</taxon>
        <taxon>Metazoa</taxon>
        <taxon>Chordata</taxon>
        <taxon>Craniata</taxon>
        <taxon>Vertebrata</taxon>
        <taxon>Euteleostomi</taxon>
        <taxon>Actinopterygii</taxon>
        <taxon>Neopterygii</taxon>
        <taxon>Teleostei</taxon>
        <taxon>Neoteleostei</taxon>
        <taxon>Acanthomorphata</taxon>
        <taxon>Ovalentaria</taxon>
        <taxon>Atherinomorphae</taxon>
        <taxon>Beloniformes</taxon>
        <taxon>Adrianichthyidae</taxon>
        <taxon>Oryziinae</taxon>
        <taxon>Oryzias</taxon>
    </lineage>
</organism>
<dbReference type="Pfam" id="PF00059">
    <property type="entry name" value="Lectin_C"/>
    <property type="match status" value="1"/>
</dbReference>
<dbReference type="SMART" id="SM00034">
    <property type="entry name" value="CLECT"/>
    <property type="match status" value="1"/>
</dbReference>
<dbReference type="OrthoDB" id="2142683at2759"/>
<keyword evidence="1" id="KW-0430">Lectin</keyword>
<feature type="domain" description="C-type lectin" evidence="4">
    <location>
        <begin position="211"/>
        <end position="339"/>
    </location>
</feature>
<keyword evidence="2" id="KW-1015">Disulfide bond</keyword>
<gene>
    <name evidence="5" type="ORF">OJAV_G00213480</name>
</gene>
<name>A0A437C3B8_ORYJA</name>
<dbReference type="InterPro" id="IPR050111">
    <property type="entry name" value="C-type_lectin/snaclec_domain"/>
</dbReference>
<dbReference type="InterPro" id="IPR033989">
    <property type="entry name" value="CD209-like_CTLD"/>
</dbReference>
<reference evidence="5 6" key="1">
    <citation type="submission" date="2018-11" db="EMBL/GenBank/DDBJ databases">
        <authorList>
            <person name="Lopez-Roques C."/>
            <person name="Donnadieu C."/>
            <person name="Bouchez O."/>
            <person name="Klopp C."/>
            <person name="Cabau C."/>
            <person name="Zahm M."/>
        </authorList>
    </citation>
    <scope>NUCLEOTIDE SEQUENCE [LARGE SCALE GENOMIC DNA]</scope>
    <source>
        <strain evidence="5">RS831</strain>
        <tissue evidence="5">Whole body</tissue>
    </source>
</reference>
<dbReference type="Gene3D" id="3.10.100.10">
    <property type="entry name" value="Mannose-Binding Protein A, subunit A"/>
    <property type="match status" value="1"/>
</dbReference>
<accession>A0A437C3B8</accession>
<dbReference type="PROSITE" id="PS50041">
    <property type="entry name" value="C_TYPE_LECTIN_2"/>
    <property type="match status" value="1"/>
</dbReference>
<keyword evidence="6" id="KW-1185">Reference proteome</keyword>
<evidence type="ECO:0000313" key="6">
    <source>
        <dbReference type="Proteomes" id="UP000283210"/>
    </source>
</evidence>
<sequence>MKSQPPQTNRRPLKAELACEGSLDKHSLTQNYLANMGGKQLRKTGFEDGSEILVCQEDLEDEEHQHDNNRIQLKVLNFSMSQGRCRTLAAVSLMILAAVLLIADIALAHRYNKLADPHLITTDVDQIGEELDKLQEAYKTSVESIKGAQKQFIIEENSQTETNWEFEHQTRRSKDYQDQIGQFQGEISKLRSHLPIISDGCKYCPEGWLFLNSNCYFYDFSDRFGVKTWQKAREFCQMYGGDLLVLNSKDKENSTVKYLMDHQNPSRPEEAFWFGLSDSQAEKTWKWVDGTILVEGYWMQGEPNDFNNNEDCATVTAKKNIFQAWNDSVCNSQHKWICEKVPSTQTDPL</sequence>
<dbReference type="Proteomes" id="UP000283210">
    <property type="component" value="Chromosome 22"/>
</dbReference>